<dbReference type="SUPFAM" id="SSF57783">
    <property type="entry name" value="Zinc beta-ribbon"/>
    <property type="match status" value="1"/>
</dbReference>
<protein>
    <submittedName>
        <fullName evidence="1">Uncharacterized protein</fullName>
    </submittedName>
</protein>
<dbReference type="AlphaFoldDB" id="A0A1U7IHX1"/>
<accession>A0A1U7IHX1</accession>
<dbReference type="RefSeq" id="WP_073594642.1">
    <property type="nucleotide sequence ID" value="NZ_MRCE01000015.1"/>
</dbReference>
<name>A0A1U7IHX1_9CYAN</name>
<evidence type="ECO:0000313" key="2">
    <source>
        <dbReference type="Proteomes" id="UP000185860"/>
    </source>
</evidence>
<proteinExistence type="predicted"/>
<evidence type="ECO:0000313" key="1">
    <source>
        <dbReference type="EMBL" id="OKH36677.1"/>
    </source>
</evidence>
<sequence length="67" mass="7675">MNPCPQCGGIINVKLLKRRVDAPPIYSYTCADCGYSLENKELENNNNDRQAHYRISIPEDVKMYVPD</sequence>
<dbReference type="EMBL" id="MRCE01000015">
    <property type="protein sequence ID" value="OKH36677.1"/>
    <property type="molecule type" value="Genomic_DNA"/>
</dbReference>
<reference evidence="1 2" key="1">
    <citation type="submission" date="2016-11" db="EMBL/GenBank/DDBJ databases">
        <title>Draft Genome Sequences of Nine Cyanobacterial Strains from Diverse Habitats.</title>
        <authorList>
            <person name="Zhu T."/>
            <person name="Hou S."/>
            <person name="Lu X."/>
            <person name="Hess W.R."/>
        </authorList>
    </citation>
    <scope>NUCLEOTIDE SEQUENCE [LARGE SCALE GENOMIC DNA]</scope>
    <source>
        <strain evidence="1 2">IAM M-71</strain>
    </source>
</reference>
<organism evidence="1 2">
    <name type="scientific">[Phormidium ambiguum] IAM M-71</name>
    <dbReference type="NCBI Taxonomy" id="454136"/>
    <lineage>
        <taxon>Bacteria</taxon>
        <taxon>Bacillati</taxon>
        <taxon>Cyanobacteriota</taxon>
        <taxon>Cyanophyceae</taxon>
        <taxon>Oscillatoriophycideae</taxon>
        <taxon>Aerosakkonematales</taxon>
        <taxon>Aerosakkonemataceae</taxon>
        <taxon>Floridanema</taxon>
    </lineage>
</organism>
<dbReference type="Proteomes" id="UP000185860">
    <property type="component" value="Unassembled WGS sequence"/>
</dbReference>
<comment type="caution">
    <text evidence="1">The sequence shown here is derived from an EMBL/GenBank/DDBJ whole genome shotgun (WGS) entry which is preliminary data.</text>
</comment>
<gene>
    <name evidence="1" type="ORF">NIES2119_16765</name>
</gene>